<dbReference type="SUPFAM" id="SSF57667">
    <property type="entry name" value="beta-beta-alpha zinc fingers"/>
    <property type="match status" value="2"/>
</dbReference>
<keyword evidence="13" id="KW-1185">Reference proteome</keyword>
<evidence type="ECO:0000256" key="9">
    <source>
        <dbReference type="ARBA" id="ARBA00023242"/>
    </source>
</evidence>
<evidence type="ECO:0000256" key="4">
    <source>
        <dbReference type="ARBA" id="ARBA00022771"/>
    </source>
</evidence>
<name>A0A6P8F3B3_CLUHA</name>
<feature type="compositionally biased region" description="Acidic residues" evidence="11">
    <location>
        <begin position="149"/>
        <end position="164"/>
    </location>
</feature>
<gene>
    <name evidence="14" type="primary">LOC105896812</name>
</gene>
<evidence type="ECO:0000256" key="7">
    <source>
        <dbReference type="ARBA" id="ARBA00023125"/>
    </source>
</evidence>
<keyword evidence="2" id="KW-0479">Metal-binding</keyword>
<feature type="domain" description="C2H2-type" evidence="12">
    <location>
        <begin position="254"/>
        <end position="281"/>
    </location>
</feature>
<evidence type="ECO:0000256" key="5">
    <source>
        <dbReference type="ARBA" id="ARBA00022833"/>
    </source>
</evidence>
<organism evidence="13 14">
    <name type="scientific">Clupea harengus</name>
    <name type="common">Atlantic herring</name>
    <dbReference type="NCBI Taxonomy" id="7950"/>
    <lineage>
        <taxon>Eukaryota</taxon>
        <taxon>Metazoa</taxon>
        <taxon>Chordata</taxon>
        <taxon>Craniata</taxon>
        <taxon>Vertebrata</taxon>
        <taxon>Euteleostomi</taxon>
        <taxon>Actinopterygii</taxon>
        <taxon>Neopterygii</taxon>
        <taxon>Teleostei</taxon>
        <taxon>Clupei</taxon>
        <taxon>Clupeiformes</taxon>
        <taxon>Clupeoidei</taxon>
        <taxon>Clupeidae</taxon>
        <taxon>Clupea</taxon>
    </lineage>
</organism>
<keyword evidence="8" id="KW-0804">Transcription</keyword>
<feature type="domain" description="C2H2-type" evidence="12">
    <location>
        <begin position="293"/>
        <end position="320"/>
    </location>
</feature>
<dbReference type="GO" id="GO:0008270">
    <property type="term" value="F:zinc ion binding"/>
    <property type="evidence" value="ECO:0007669"/>
    <property type="project" value="UniProtKB-KW"/>
</dbReference>
<feature type="compositionally biased region" description="Polar residues" evidence="11">
    <location>
        <begin position="93"/>
        <end position="113"/>
    </location>
</feature>
<protein>
    <submittedName>
        <fullName evidence="14">Zinc finger protein 500-like</fullName>
    </submittedName>
</protein>
<dbReference type="KEGG" id="char:105896812"/>
<evidence type="ECO:0000256" key="6">
    <source>
        <dbReference type="ARBA" id="ARBA00023015"/>
    </source>
</evidence>
<dbReference type="RefSeq" id="XP_031417632.1">
    <property type="nucleotide sequence ID" value="XM_031561772.2"/>
</dbReference>
<evidence type="ECO:0000259" key="12">
    <source>
        <dbReference type="PROSITE" id="PS50157"/>
    </source>
</evidence>
<feature type="region of interest" description="Disordered" evidence="11">
    <location>
        <begin position="146"/>
        <end position="203"/>
    </location>
</feature>
<feature type="domain" description="C2H2-type" evidence="12">
    <location>
        <begin position="206"/>
        <end position="228"/>
    </location>
</feature>
<feature type="domain" description="C2H2-type" evidence="12">
    <location>
        <begin position="321"/>
        <end position="348"/>
    </location>
</feature>
<dbReference type="Proteomes" id="UP000515152">
    <property type="component" value="Chromosome 24"/>
</dbReference>
<sequence>MQEGEAESIQALSDQIESSQFIRLQVKDLQKRLSACCSLYTESTRPLSRAHKPQDLPVSSDPTLKLGPWYPFLSYHCFTAFECVDQSTRLLSCSSEASPTGPSGSVSNTERSPQQPPLKTVTVTLEDCRHKLGPNGVFIVQEPVHHDVDDSEDDDEDDDDDDGDGRDGDYVPDSKRIKSCAKEGGSPSLSGKQTHKDQTASTTRNYSCNQCSKTFSQLNHLKLHERTHRKKLVIKSRRESGRKDKKKPTQSESHSCDQCNKAYSQLNHLKLHQRTHTKGQEKDKRKSGQVKSNKCDLCGKVFSSQAYISIHKRIHTGEKRYSCSVCGKAFTQASARAVHQRKHEDGNPLVDVRLKSRKKHPPQTVEGDDQCSPYAESFETPQDVETHGRV</sequence>
<keyword evidence="7" id="KW-0238">DNA-binding</keyword>
<dbReference type="PROSITE" id="PS00028">
    <property type="entry name" value="ZINC_FINGER_C2H2_1"/>
    <property type="match status" value="4"/>
</dbReference>
<dbReference type="GO" id="GO:0003677">
    <property type="term" value="F:DNA binding"/>
    <property type="evidence" value="ECO:0007669"/>
    <property type="project" value="UniProtKB-KW"/>
</dbReference>
<dbReference type="PROSITE" id="PS50157">
    <property type="entry name" value="ZINC_FINGER_C2H2_2"/>
    <property type="match status" value="4"/>
</dbReference>
<dbReference type="InterPro" id="IPR036236">
    <property type="entry name" value="Znf_C2H2_sf"/>
</dbReference>
<dbReference type="FunFam" id="3.30.160.60:FF:000688">
    <property type="entry name" value="zinc finger protein 197 isoform X1"/>
    <property type="match status" value="1"/>
</dbReference>
<dbReference type="InterPro" id="IPR013087">
    <property type="entry name" value="Znf_C2H2_type"/>
</dbReference>
<dbReference type="PANTHER" id="PTHR16515">
    <property type="entry name" value="PR DOMAIN ZINC FINGER PROTEIN"/>
    <property type="match status" value="1"/>
</dbReference>
<dbReference type="PANTHER" id="PTHR16515:SF57">
    <property type="entry name" value="ZINC FINGER PROTEIN 154-LIKE"/>
    <property type="match status" value="1"/>
</dbReference>
<evidence type="ECO:0000313" key="14">
    <source>
        <dbReference type="RefSeq" id="XP_031417632.1"/>
    </source>
</evidence>
<keyword evidence="4 10" id="KW-0863">Zinc-finger</keyword>
<evidence type="ECO:0000256" key="2">
    <source>
        <dbReference type="ARBA" id="ARBA00022723"/>
    </source>
</evidence>
<dbReference type="FunFam" id="3.30.160.60:FF:000965">
    <property type="entry name" value="Neurotrophin receptor-interacting factor homolog"/>
    <property type="match status" value="1"/>
</dbReference>
<dbReference type="FunFam" id="3.30.160.60:FF:000045">
    <property type="entry name" value="ZFP69 zinc finger protein B"/>
    <property type="match status" value="2"/>
</dbReference>
<dbReference type="InterPro" id="IPR050331">
    <property type="entry name" value="Zinc_finger"/>
</dbReference>
<reference evidence="14" key="1">
    <citation type="submission" date="2025-08" db="UniProtKB">
        <authorList>
            <consortium name="RefSeq"/>
        </authorList>
    </citation>
    <scope>IDENTIFICATION</scope>
</reference>
<dbReference type="OrthoDB" id="8117402at2759"/>
<evidence type="ECO:0000256" key="10">
    <source>
        <dbReference type="PROSITE-ProRule" id="PRU00042"/>
    </source>
</evidence>
<feature type="region of interest" description="Disordered" evidence="11">
    <location>
        <begin position="93"/>
        <end position="117"/>
    </location>
</feature>
<dbReference type="Gene3D" id="3.30.160.60">
    <property type="entry name" value="Classic Zinc Finger"/>
    <property type="match status" value="4"/>
</dbReference>
<keyword evidence="9" id="KW-0539">Nucleus</keyword>
<dbReference type="AlphaFoldDB" id="A0A6P8F3B3"/>
<feature type="region of interest" description="Disordered" evidence="11">
    <location>
        <begin position="353"/>
        <end position="390"/>
    </location>
</feature>
<comment type="subcellular location">
    <subcellularLocation>
        <location evidence="1">Nucleus</location>
    </subcellularLocation>
</comment>
<dbReference type="SMART" id="SM00355">
    <property type="entry name" value="ZnF_C2H2"/>
    <property type="match status" value="4"/>
</dbReference>
<proteinExistence type="predicted"/>
<keyword evidence="6" id="KW-0805">Transcription regulation</keyword>
<keyword evidence="3" id="KW-0677">Repeat</keyword>
<keyword evidence="5" id="KW-0862">Zinc</keyword>
<dbReference type="GeneID" id="105896812"/>
<evidence type="ECO:0000256" key="11">
    <source>
        <dbReference type="SAM" id="MobiDB-lite"/>
    </source>
</evidence>
<feature type="compositionally biased region" description="Basic and acidic residues" evidence="11">
    <location>
        <begin position="165"/>
        <end position="176"/>
    </location>
</feature>
<evidence type="ECO:0000256" key="1">
    <source>
        <dbReference type="ARBA" id="ARBA00004123"/>
    </source>
</evidence>
<feature type="compositionally biased region" description="Basic residues" evidence="11">
    <location>
        <begin position="222"/>
        <end position="235"/>
    </location>
</feature>
<dbReference type="GO" id="GO:0005634">
    <property type="term" value="C:nucleus"/>
    <property type="evidence" value="ECO:0007669"/>
    <property type="project" value="UniProtKB-SubCell"/>
</dbReference>
<evidence type="ECO:0000256" key="3">
    <source>
        <dbReference type="ARBA" id="ARBA00022737"/>
    </source>
</evidence>
<accession>A0A6P8F3B3</accession>
<evidence type="ECO:0000256" key="8">
    <source>
        <dbReference type="ARBA" id="ARBA00023163"/>
    </source>
</evidence>
<feature type="region of interest" description="Disordered" evidence="11">
    <location>
        <begin position="222"/>
        <end position="257"/>
    </location>
</feature>
<dbReference type="GO" id="GO:0010468">
    <property type="term" value="P:regulation of gene expression"/>
    <property type="evidence" value="ECO:0007669"/>
    <property type="project" value="TreeGrafter"/>
</dbReference>
<evidence type="ECO:0000313" key="13">
    <source>
        <dbReference type="Proteomes" id="UP000515152"/>
    </source>
</evidence>
<dbReference type="Pfam" id="PF00096">
    <property type="entry name" value="zf-C2H2"/>
    <property type="match status" value="4"/>
</dbReference>